<keyword evidence="7" id="KW-0812">Transmembrane</keyword>
<dbReference type="SMART" id="SM00046">
    <property type="entry name" value="DAGKc"/>
    <property type="match status" value="1"/>
</dbReference>
<dbReference type="InterPro" id="IPR017438">
    <property type="entry name" value="ATP-NAD_kinase_N"/>
</dbReference>
<dbReference type="AlphaFoldDB" id="A0A7S4GKF7"/>
<dbReference type="InterPro" id="IPR001206">
    <property type="entry name" value="Diacylglycerol_kinase_cat_dom"/>
</dbReference>
<evidence type="ECO:0000256" key="2">
    <source>
        <dbReference type="ARBA" id="ARBA00022679"/>
    </source>
</evidence>
<keyword evidence="2 6" id="KW-0808">Transferase</keyword>
<dbReference type="SMART" id="SM00045">
    <property type="entry name" value="DAGKa"/>
    <property type="match status" value="1"/>
</dbReference>
<dbReference type="InterPro" id="IPR000756">
    <property type="entry name" value="Diacylglycerol_kin_accessory"/>
</dbReference>
<proteinExistence type="inferred from homology"/>
<dbReference type="SUPFAM" id="SSF111331">
    <property type="entry name" value="NAD kinase/diacylglycerol kinase-like"/>
    <property type="match status" value="1"/>
</dbReference>
<dbReference type="EMBL" id="HBJA01147768">
    <property type="protein sequence ID" value="CAE0839474.1"/>
    <property type="molecule type" value="Transcribed_RNA"/>
</dbReference>
<feature type="domain" description="DAGKc" evidence="8">
    <location>
        <begin position="104"/>
        <end position="244"/>
    </location>
</feature>
<dbReference type="PANTHER" id="PTHR11255">
    <property type="entry name" value="DIACYLGLYCEROL KINASE"/>
    <property type="match status" value="1"/>
</dbReference>
<dbReference type="InterPro" id="IPR016064">
    <property type="entry name" value="NAD/diacylglycerol_kinase_sf"/>
</dbReference>
<keyword evidence="3 6" id="KW-0547">Nucleotide-binding</keyword>
<feature type="transmembrane region" description="Helical" evidence="7">
    <location>
        <begin position="33"/>
        <end position="54"/>
    </location>
</feature>
<protein>
    <recommendedName>
        <fullName evidence="6">Diacylglycerol kinase</fullName>
        <shortName evidence="6">DAG kinase</shortName>
        <ecNumber evidence="6">2.7.1.107</ecNumber>
    </recommendedName>
</protein>
<evidence type="ECO:0000256" key="5">
    <source>
        <dbReference type="ARBA" id="ARBA00022840"/>
    </source>
</evidence>
<evidence type="ECO:0000256" key="6">
    <source>
        <dbReference type="RuleBase" id="RU361128"/>
    </source>
</evidence>
<dbReference type="GO" id="GO:0007200">
    <property type="term" value="P:phospholipase C-activating G protein-coupled receptor signaling pathway"/>
    <property type="evidence" value="ECO:0007669"/>
    <property type="project" value="InterPro"/>
</dbReference>
<sequence length="488" mass="55209">MADMNFIMAFVEIVWRSLKTCIFRQQCENETELVIAILISLLGFMVCVVIPYLASFRVGMGRIVRLYRDQRNKRRIYALRIPKRYLDKDPTSGDFSVRAYPDNSSCTPLVCLVNPKSGGQVGEEIFHRLHKLLTPYQVFDLRHKKPAECLRKFCDHKKRRFYNFRVLVCGGDGTVGWVLTEIDIMDYHNPPPIAVLPLGTGNDLARTLGWGGGYERSDDLLNLLVHVRKGGIVDVDRWKVTVRCPTSETDEGPIVKEMMMNNYFSLGIDAAIAMKFHTKREESPEKFSSRTGNKVFYAMLGLEKAILPSSLLEDNVSIGTRTFPDGQSPISGGKVPVHHAQIQSDWEGVMVSNLPNYQAGHNFWGTPDAHSEPHFKPINPTDGLIEVMAVGGSLHMAAIHTELYDAHRLAQCNHVTIHVKHDIHMQVDGEPWVQPGPSMVQISFLKKSPLVHKMDSVGWKFGMWLGFPDAETEAEDDDLYDSRREQDD</sequence>
<keyword evidence="7" id="KW-0472">Membrane</keyword>
<evidence type="ECO:0000256" key="3">
    <source>
        <dbReference type="ARBA" id="ARBA00022741"/>
    </source>
</evidence>
<dbReference type="InterPro" id="IPR037607">
    <property type="entry name" value="DGK"/>
</dbReference>
<evidence type="ECO:0000259" key="8">
    <source>
        <dbReference type="PROSITE" id="PS50146"/>
    </source>
</evidence>
<accession>A0A7S4GKF7</accession>
<dbReference type="Gene3D" id="2.60.200.40">
    <property type="match status" value="1"/>
</dbReference>
<dbReference type="Pfam" id="PF00609">
    <property type="entry name" value="DAGK_acc"/>
    <property type="match status" value="1"/>
</dbReference>
<dbReference type="Pfam" id="PF00781">
    <property type="entry name" value="DAGK_cat"/>
    <property type="match status" value="1"/>
</dbReference>
<evidence type="ECO:0000256" key="7">
    <source>
        <dbReference type="SAM" id="Phobius"/>
    </source>
</evidence>
<keyword evidence="7" id="KW-1133">Transmembrane helix</keyword>
<comment type="similarity">
    <text evidence="1 6">Belongs to the eukaryotic diacylglycerol kinase family.</text>
</comment>
<gene>
    <name evidence="9" type="ORF">EGYM00163_LOCUS50846</name>
</gene>
<dbReference type="PROSITE" id="PS50146">
    <property type="entry name" value="DAGK"/>
    <property type="match status" value="1"/>
</dbReference>
<dbReference type="PANTHER" id="PTHR11255:SF80">
    <property type="entry name" value="EYE-SPECIFIC DIACYLGLYCEROL KINASE"/>
    <property type="match status" value="1"/>
</dbReference>
<dbReference type="GO" id="GO:0005524">
    <property type="term" value="F:ATP binding"/>
    <property type="evidence" value="ECO:0007669"/>
    <property type="project" value="UniProtKB-KW"/>
</dbReference>
<evidence type="ECO:0000256" key="4">
    <source>
        <dbReference type="ARBA" id="ARBA00022777"/>
    </source>
</evidence>
<dbReference type="EC" id="2.7.1.107" evidence="6"/>
<dbReference type="GO" id="GO:0016020">
    <property type="term" value="C:membrane"/>
    <property type="evidence" value="ECO:0007669"/>
    <property type="project" value="TreeGrafter"/>
</dbReference>
<name>A0A7S4GKF7_9EUGL</name>
<keyword evidence="4 6" id="KW-0418">Kinase</keyword>
<evidence type="ECO:0000256" key="1">
    <source>
        <dbReference type="ARBA" id="ARBA00009280"/>
    </source>
</evidence>
<comment type="catalytic activity">
    <reaction evidence="6">
        <text>a 1,2-diacyl-sn-glycerol + ATP = a 1,2-diacyl-sn-glycero-3-phosphate + ADP + H(+)</text>
        <dbReference type="Rhea" id="RHEA:10272"/>
        <dbReference type="ChEBI" id="CHEBI:15378"/>
        <dbReference type="ChEBI" id="CHEBI:17815"/>
        <dbReference type="ChEBI" id="CHEBI:30616"/>
        <dbReference type="ChEBI" id="CHEBI:58608"/>
        <dbReference type="ChEBI" id="CHEBI:456216"/>
        <dbReference type="EC" id="2.7.1.107"/>
    </reaction>
</comment>
<organism evidence="9">
    <name type="scientific">Eutreptiella gymnastica</name>
    <dbReference type="NCBI Taxonomy" id="73025"/>
    <lineage>
        <taxon>Eukaryota</taxon>
        <taxon>Discoba</taxon>
        <taxon>Euglenozoa</taxon>
        <taxon>Euglenida</taxon>
        <taxon>Spirocuta</taxon>
        <taxon>Euglenophyceae</taxon>
        <taxon>Eutreptiales</taxon>
        <taxon>Eutreptiaceae</taxon>
        <taxon>Eutreptiella</taxon>
    </lineage>
</organism>
<dbReference type="Gene3D" id="3.40.50.10330">
    <property type="entry name" value="Probable inorganic polyphosphate/atp-NAD kinase, domain 1"/>
    <property type="match status" value="1"/>
</dbReference>
<keyword evidence="5 6" id="KW-0067">ATP-binding</keyword>
<evidence type="ECO:0000313" key="9">
    <source>
        <dbReference type="EMBL" id="CAE0839474.1"/>
    </source>
</evidence>
<reference evidence="9" key="1">
    <citation type="submission" date="2021-01" db="EMBL/GenBank/DDBJ databases">
        <authorList>
            <person name="Corre E."/>
            <person name="Pelletier E."/>
            <person name="Niang G."/>
            <person name="Scheremetjew M."/>
            <person name="Finn R."/>
            <person name="Kale V."/>
            <person name="Holt S."/>
            <person name="Cochrane G."/>
            <person name="Meng A."/>
            <person name="Brown T."/>
            <person name="Cohen L."/>
        </authorList>
    </citation>
    <scope>NUCLEOTIDE SEQUENCE</scope>
    <source>
        <strain evidence="9">CCMP1594</strain>
    </source>
</reference>
<dbReference type="GO" id="GO:0004143">
    <property type="term" value="F:ATP-dependent diacylglycerol kinase activity"/>
    <property type="evidence" value="ECO:0007669"/>
    <property type="project" value="UniProtKB-EC"/>
</dbReference>